<feature type="domain" description="DUF4097" evidence="2">
    <location>
        <begin position="61"/>
        <end position="300"/>
    </location>
</feature>
<keyword evidence="1" id="KW-0472">Membrane</keyword>
<protein>
    <submittedName>
        <fullName evidence="3">DUF4097 family beta strand repeat-containing protein</fullName>
    </submittedName>
</protein>
<name>A0ABV9SET1_9ACTN</name>
<evidence type="ECO:0000313" key="4">
    <source>
        <dbReference type="Proteomes" id="UP001595858"/>
    </source>
</evidence>
<keyword evidence="4" id="KW-1185">Reference proteome</keyword>
<sequence length="326" mass="32983">MTFTGRGLYAASSKEPRGRSSGWLLIGAALALAVLVGGALLSFGSVELGGDTRSDDFSGVEKVEVRTGSGGDVTVHGTEDDEVTVERSLRGTPFADPRERLEADGGTVRAEATCGGGAWFLGDCAVDYTISVPEGTAVSVDSASGDVELDEVVGTVDVSAGSGSIRGEDLTGDIRAATTTGEIDLGDVEGDVEMESNTGSISAEGSGGTVTAETTTGEVDLEEFAAESFDVETTTGSVNLEAGFAKARVETTTGSVGIEALKPFDSLAVDTTTGSVEVDVPEGSYRVTGDSTTGERDVDVDTSAAGGAPRIAVSTTTGSFNIEAED</sequence>
<evidence type="ECO:0000259" key="2">
    <source>
        <dbReference type="Pfam" id="PF13349"/>
    </source>
</evidence>
<evidence type="ECO:0000256" key="1">
    <source>
        <dbReference type="SAM" id="Phobius"/>
    </source>
</evidence>
<keyword evidence="1" id="KW-1133">Transmembrane helix</keyword>
<proteinExistence type="predicted"/>
<gene>
    <name evidence="3" type="ORF">ACFPCZ_03200</name>
</gene>
<accession>A0ABV9SET1</accession>
<feature type="transmembrane region" description="Helical" evidence="1">
    <location>
        <begin position="21"/>
        <end position="43"/>
    </location>
</feature>
<comment type="caution">
    <text evidence="3">The sequence shown here is derived from an EMBL/GenBank/DDBJ whole genome shotgun (WGS) entry which is preliminary data.</text>
</comment>
<dbReference type="EMBL" id="JBHSIY010000003">
    <property type="protein sequence ID" value="MFC4865626.1"/>
    <property type="molecule type" value="Genomic_DNA"/>
</dbReference>
<reference evidence="4" key="1">
    <citation type="journal article" date="2019" name="Int. J. Syst. Evol. Microbiol.">
        <title>The Global Catalogue of Microorganisms (GCM) 10K type strain sequencing project: providing services to taxonomists for standard genome sequencing and annotation.</title>
        <authorList>
            <consortium name="The Broad Institute Genomics Platform"/>
            <consortium name="The Broad Institute Genome Sequencing Center for Infectious Disease"/>
            <person name="Wu L."/>
            <person name="Ma J."/>
        </authorList>
    </citation>
    <scope>NUCLEOTIDE SEQUENCE [LARGE SCALE GENOMIC DNA]</scope>
    <source>
        <strain evidence="4">CGMCC 4.7304</strain>
    </source>
</reference>
<dbReference type="RefSeq" id="WP_344141841.1">
    <property type="nucleotide sequence ID" value="NZ_BAAAQI010000003.1"/>
</dbReference>
<evidence type="ECO:0000313" key="3">
    <source>
        <dbReference type="EMBL" id="MFC4865626.1"/>
    </source>
</evidence>
<keyword evidence="1" id="KW-0812">Transmembrane</keyword>
<dbReference type="Proteomes" id="UP001595858">
    <property type="component" value="Unassembled WGS sequence"/>
</dbReference>
<dbReference type="Pfam" id="PF13349">
    <property type="entry name" value="DUF4097"/>
    <property type="match status" value="1"/>
</dbReference>
<dbReference type="InterPro" id="IPR025164">
    <property type="entry name" value="Toastrack_DUF4097"/>
</dbReference>
<organism evidence="3 4">
    <name type="scientific">Streptomonospora arabica</name>
    <dbReference type="NCBI Taxonomy" id="412417"/>
    <lineage>
        <taxon>Bacteria</taxon>
        <taxon>Bacillati</taxon>
        <taxon>Actinomycetota</taxon>
        <taxon>Actinomycetes</taxon>
        <taxon>Streptosporangiales</taxon>
        <taxon>Nocardiopsidaceae</taxon>
        <taxon>Streptomonospora</taxon>
    </lineage>
</organism>